<dbReference type="InterPro" id="IPR027417">
    <property type="entry name" value="P-loop_NTPase"/>
</dbReference>
<dbReference type="PANTHER" id="PTHR32309">
    <property type="entry name" value="TYROSINE-PROTEIN KINASE"/>
    <property type="match status" value="1"/>
</dbReference>
<keyword evidence="9" id="KW-0547">Nucleotide-binding</keyword>
<keyword evidence="12 18" id="KW-1133">Transmembrane helix</keyword>
<dbReference type="GO" id="GO:0004715">
    <property type="term" value="F:non-membrane spanning protein tyrosine kinase activity"/>
    <property type="evidence" value="ECO:0007669"/>
    <property type="project" value="UniProtKB-EC"/>
</dbReference>
<evidence type="ECO:0000256" key="17">
    <source>
        <dbReference type="SAM" id="MobiDB-lite"/>
    </source>
</evidence>
<keyword evidence="10" id="KW-0418">Kinase</keyword>
<evidence type="ECO:0000256" key="4">
    <source>
        <dbReference type="ARBA" id="ARBA00011903"/>
    </source>
</evidence>
<feature type="region of interest" description="Disordered" evidence="17">
    <location>
        <begin position="1"/>
        <end position="21"/>
    </location>
</feature>
<feature type="compositionally biased region" description="Pro residues" evidence="17">
    <location>
        <begin position="8"/>
        <end position="17"/>
    </location>
</feature>
<evidence type="ECO:0000256" key="3">
    <source>
        <dbReference type="ARBA" id="ARBA00008883"/>
    </source>
</evidence>
<keyword evidence="8 18" id="KW-0812">Transmembrane</keyword>
<organism evidence="22 23">
    <name type="scientific">Telmatospirillum siberiense</name>
    <dbReference type="NCBI Taxonomy" id="382514"/>
    <lineage>
        <taxon>Bacteria</taxon>
        <taxon>Pseudomonadati</taxon>
        <taxon>Pseudomonadota</taxon>
        <taxon>Alphaproteobacteria</taxon>
        <taxon>Rhodospirillales</taxon>
        <taxon>Rhodospirillaceae</taxon>
        <taxon>Telmatospirillum</taxon>
    </lineage>
</organism>
<dbReference type="GO" id="GO:0005524">
    <property type="term" value="F:ATP binding"/>
    <property type="evidence" value="ECO:0007669"/>
    <property type="project" value="UniProtKB-KW"/>
</dbReference>
<evidence type="ECO:0000259" key="21">
    <source>
        <dbReference type="Pfam" id="PF13807"/>
    </source>
</evidence>
<feature type="transmembrane region" description="Helical" evidence="18">
    <location>
        <begin position="475"/>
        <end position="494"/>
    </location>
</feature>
<evidence type="ECO:0000256" key="12">
    <source>
        <dbReference type="ARBA" id="ARBA00022989"/>
    </source>
</evidence>
<dbReference type="InterPro" id="IPR025669">
    <property type="entry name" value="AAA_dom"/>
</dbReference>
<dbReference type="EMBL" id="PIUM01000011">
    <property type="protein sequence ID" value="PKU24451.1"/>
    <property type="molecule type" value="Genomic_DNA"/>
</dbReference>
<evidence type="ECO:0000256" key="5">
    <source>
        <dbReference type="ARBA" id="ARBA00022475"/>
    </source>
</evidence>
<dbReference type="CDD" id="cd05387">
    <property type="entry name" value="BY-kinase"/>
    <property type="match status" value="1"/>
</dbReference>
<feature type="domain" description="AAA" evidence="20">
    <location>
        <begin position="574"/>
        <end position="691"/>
    </location>
</feature>
<feature type="coiled-coil region" evidence="16">
    <location>
        <begin position="360"/>
        <end position="426"/>
    </location>
</feature>
<evidence type="ECO:0000259" key="20">
    <source>
        <dbReference type="Pfam" id="PF13614"/>
    </source>
</evidence>
<feature type="domain" description="Polysaccharide chain length determinant N-terminal" evidence="19">
    <location>
        <begin position="39"/>
        <end position="128"/>
    </location>
</feature>
<comment type="subcellular location">
    <subcellularLocation>
        <location evidence="1">Cell inner membrane</location>
        <topology evidence="1">Multi-pass membrane protein</topology>
    </subcellularLocation>
</comment>
<dbReference type="OrthoDB" id="230260at2"/>
<protein>
    <recommendedName>
        <fullName evidence="4">non-specific protein-tyrosine kinase</fullName>
        <ecNumber evidence="4">2.7.10.2</ecNumber>
    </recommendedName>
</protein>
<evidence type="ECO:0000256" key="6">
    <source>
        <dbReference type="ARBA" id="ARBA00022519"/>
    </source>
</evidence>
<dbReference type="NCBIfam" id="TIGR01007">
    <property type="entry name" value="eps_fam"/>
    <property type="match status" value="1"/>
</dbReference>
<reference evidence="23" key="1">
    <citation type="submission" date="2017-12" db="EMBL/GenBank/DDBJ databases">
        <title>Draft genome sequence of Telmatospirillum siberiense 26-4b1T, an acidotolerant peatland alphaproteobacterium potentially involved in sulfur cycling.</title>
        <authorList>
            <person name="Hausmann B."/>
            <person name="Pjevac P."/>
            <person name="Schreck K."/>
            <person name="Herbold C.W."/>
            <person name="Daims H."/>
            <person name="Wagner M."/>
            <person name="Pester M."/>
            <person name="Loy A."/>
        </authorList>
    </citation>
    <scope>NUCLEOTIDE SEQUENCE [LARGE SCALE GENOMIC DNA]</scope>
    <source>
        <strain evidence="23">26-4b1</strain>
    </source>
</reference>
<dbReference type="SUPFAM" id="SSF52540">
    <property type="entry name" value="P-loop containing nucleoside triphosphate hydrolases"/>
    <property type="match status" value="1"/>
</dbReference>
<evidence type="ECO:0000256" key="11">
    <source>
        <dbReference type="ARBA" id="ARBA00022840"/>
    </source>
</evidence>
<keyword evidence="11" id="KW-0067">ATP-binding</keyword>
<evidence type="ECO:0000256" key="1">
    <source>
        <dbReference type="ARBA" id="ARBA00004429"/>
    </source>
</evidence>
<keyword evidence="14" id="KW-0829">Tyrosine-protein kinase</keyword>
<comment type="similarity">
    <text evidence="2">Belongs to the CpsD/CapB family.</text>
</comment>
<evidence type="ECO:0000256" key="13">
    <source>
        <dbReference type="ARBA" id="ARBA00023136"/>
    </source>
</evidence>
<evidence type="ECO:0000256" key="16">
    <source>
        <dbReference type="SAM" id="Coils"/>
    </source>
</evidence>
<evidence type="ECO:0000256" key="10">
    <source>
        <dbReference type="ARBA" id="ARBA00022777"/>
    </source>
</evidence>
<keyword evidence="5" id="KW-1003">Cell membrane</keyword>
<keyword evidence="23" id="KW-1185">Reference proteome</keyword>
<evidence type="ECO:0000256" key="15">
    <source>
        <dbReference type="ARBA" id="ARBA00051245"/>
    </source>
</evidence>
<comment type="catalytic activity">
    <reaction evidence="15">
        <text>L-tyrosyl-[protein] + ATP = O-phospho-L-tyrosyl-[protein] + ADP + H(+)</text>
        <dbReference type="Rhea" id="RHEA:10596"/>
        <dbReference type="Rhea" id="RHEA-COMP:10136"/>
        <dbReference type="Rhea" id="RHEA-COMP:20101"/>
        <dbReference type="ChEBI" id="CHEBI:15378"/>
        <dbReference type="ChEBI" id="CHEBI:30616"/>
        <dbReference type="ChEBI" id="CHEBI:46858"/>
        <dbReference type="ChEBI" id="CHEBI:61978"/>
        <dbReference type="ChEBI" id="CHEBI:456216"/>
        <dbReference type="EC" id="2.7.10.2"/>
    </reaction>
</comment>
<evidence type="ECO:0000256" key="8">
    <source>
        <dbReference type="ARBA" id="ARBA00022692"/>
    </source>
</evidence>
<keyword evidence="13 18" id="KW-0472">Membrane</keyword>
<dbReference type="AlphaFoldDB" id="A0A2N3PVN7"/>
<evidence type="ECO:0000313" key="23">
    <source>
        <dbReference type="Proteomes" id="UP000233293"/>
    </source>
</evidence>
<dbReference type="GO" id="GO:0005886">
    <property type="term" value="C:plasma membrane"/>
    <property type="evidence" value="ECO:0007669"/>
    <property type="project" value="UniProtKB-SubCell"/>
</dbReference>
<sequence length="769" mass="84052">MDASDLPMPSPTEPSAPVPGSKRAVSFTRLLGEGADHGLELVDLLHILRRRRKVIFICMAVVTAISAAVVYQITPHYTAEATVMLEPRKTQVVDLQAVVSGLPADSAVIRSEVEVLKSPTIAEQVVKRLNLTKIPEFNAKLRRPSAFAPVTDAIDSLFATIKPLLGIQPPPAEPSGDPEQAAVLAAVGAVQARTDILNDGRSYVLKIRFESESPKLAAQVANAFVDAYLESQLEAKFEAVRRANVWLNEHLTELRTKVESTDRAVQVFKTQHNLVQTRGETVSVQQLGDLNTQLILSGAERAQKESNLRQIQDQLRSGGVSAAAQVLASPLIQRLREQETDLLTQEALMASKYKPAHPAMINIKAQEKDLQQKIEDEINKIVKGMSGEVAAARAKESSLRESLQDLQKTTGLQGEAEVQLRQLEREAESNKTLYQNFLTRFKQTSAQEDIQQADARLLANARVPRIPSFPQTRRLILIAFFASGFLGLFVAFGAERLDNGFRTGEQLEKIAQVPALGLVPDETKTSMSAVDTILKRPIAPYSEAIRTIRTALRYSNVDSPPRVVLVTSSLPAEGKSVFSLSLARSVASSGGRALIIDCDLRRPTLARNLNVEAKPGLLSLFDDKADLASVLRVEASSGMHFIPSSPGTPNPQDLLGSKHMRTFIESMRGQYDLIVLDTPPLLAVSDALILSHLADTTIFLVRWGKTPRPVAMGALKSFHNNGGDLAGVVLTRVDFRRHATYGYGDAGYYYGHYGKHYAGYGAVEAEQKS</sequence>
<keyword evidence="16" id="KW-0175">Coiled coil</keyword>
<dbReference type="EC" id="2.7.10.2" evidence="4"/>
<dbReference type="Proteomes" id="UP000233293">
    <property type="component" value="Unassembled WGS sequence"/>
</dbReference>
<evidence type="ECO:0000256" key="2">
    <source>
        <dbReference type="ARBA" id="ARBA00007316"/>
    </source>
</evidence>
<name>A0A2N3PVN7_9PROT</name>
<gene>
    <name evidence="22" type="ORF">CWS72_11425</name>
</gene>
<proteinExistence type="inferred from homology"/>
<feature type="domain" description="Tyrosine-protein kinase G-rich" evidence="21">
    <location>
        <begin position="420"/>
        <end position="492"/>
    </location>
</feature>
<dbReference type="Pfam" id="PF13614">
    <property type="entry name" value="AAA_31"/>
    <property type="match status" value="1"/>
</dbReference>
<dbReference type="RefSeq" id="WP_101250737.1">
    <property type="nucleotide sequence ID" value="NZ_PIUM01000011.1"/>
</dbReference>
<dbReference type="InterPro" id="IPR050445">
    <property type="entry name" value="Bact_polysacc_biosynth/exp"/>
</dbReference>
<dbReference type="InterPro" id="IPR032807">
    <property type="entry name" value="GNVR"/>
</dbReference>
<evidence type="ECO:0000256" key="7">
    <source>
        <dbReference type="ARBA" id="ARBA00022679"/>
    </source>
</evidence>
<dbReference type="InterPro" id="IPR005702">
    <property type="entry name" value="Wzc-like_C"/>
</dbReference>
<dbReference type="PANTHER" id="PTHR32309:SF13">
    <property type="entry name" value="FERRIC ENTEROBACTIN TRANSPORT PROTEIN FEPE"/>
    <property type="match status" value="1"/>
</dbReference>
<keyword evidence="6" id="KW-0997">Cell inner membrane</keyword>
<keyword evidence="7" id="KW-0808">Transferase</keyword>
<evidence type="ECO:0000259" key="19">
    <source>
        <dbReference type="Pfam" id="PF02706"/>
    </source>
</evidence>
<dbReference type="InterPro" id="IPR003856">
    <property type="entry name" value="LPS_length_determ_N"/>
</dbReference>
<evidence type="ECO:0000313" key="22">
    <source>
        <dbReference type="EMBL" id="PKU24451.1"/>
    </source>
</evidence>
<accession>A0A2N3PVN7</accession>
<dbReference type="Pfam" id="PF02706">
    <property type="entry name" value="Wzz"/>
    <property type="match status" value="1"/>
</dbReference>
<evidence type="ECO:0000256" key="18">
    <source>
        <dbReference type="SAM" id="Phobius"/>
    </source>
</evidence>
<dbReference type="Gene3D" id="3.40.50.300">
    <property type="entry name" value="P-loop containing nucleotide triphosphate hydrolases"/>
    <property type="match status" value="1"/>
</dbReference>
<dbReference type="Pfam" id="PF13807">
    <property type="entry name" value="GNVR"/>
    <property type="match status" value="1"/>
</dbReference>
<evidence type="ECO:0000256" key="14">
    <source>
        <dbReference type="ARBA" id="ARBA00023137"/>
    </source>
</evidence>
<comment type="caution">
    <text evidence="22">The sequence shown here is derived from an EMBL/GenBank/DDBJ whole genome shotgun (WGS) entry which is preliminary data.</text>
</comment>
<comment type="similarity">
    <text evidence="3">Belongs to the etk/wzc family.</text>
</comment>
<feature type="transmembrane region" description="Helical" evidence="18">
    <location>
        <begin position="54"/>
        <end position="74"/>
    </location>
</feature>
<evidence type="ECO:0000256" key="9">
    <source>
        <dbReference type="ARBA" id="ARBA00022741"/>
    </source>
</evidence>